<feature type="active site" description="Proton acceptor" evidence="6">
    <location>
        <position position="75"/>
    </location>
</feature>
<sequence>MDRGGKVLKNVGIIVNRERKNALDYAISLVNWLEEKNIKVFVTDWLGRKINRQELIADKREIGEKANLIISLGGDGTLFRVARDFSPYQIPLLGINLGGLGFLTEIPVSQFKEGLTKIMTGRYKIEKRLMLEAIIYRDKRKIGTSLALNDFVISKVALSRLVNLKTFVSGEFITTYSADGLIISTPTGSTAYSLSAGGPIVQPNLGIIILSPICAHTLAVRPLIISENDVVEVILEHPSSKVMLTVDGQIGFDLKDKDIIRVKKASCQAKLIRLEEKAFFEVLQSKLGWSGISRKNLK</sequence>
<dbReference type="EMBL" id="QMPY01000022">
    <property type="protein sequence ID" value="RLE08490.1"/>
    <property type="molecule type" value="Genomic_DNA"/>
</dbReference>
<evidence type="ECO:0000256" key="5">
    <source>
        <dbReference type="ARBA" id="ARBA00047925"/>
    </source>
</evidence>
<dbReference type="Gene3D" id="2.60.200.30">
    <property type="entry name" value="Probable inorganic polyphosphate/atp-NAD kinase, domain 2"/>
    <property type="match status" value="1"/>
</dbReference>
<feature type="binding site" evidence="6">
    <location>
        <position position="249"/>
    </location>
    <ligand>
        <name>NAD(+)</name>
        <dbReference type="ChEBI" id="CHEBI:57540"/>
    </ligand>
</feature>
<evidence type="ECO:0000256" key="1">
    <source>
        <dbReference type="ARBA" id="ARBA00022679"/>
    </source>
</evidence>
<dbReference type="GO" id="GO:0005737">
    <property type="term" value="C:cytoplasm"/>
    <property type="evidence" value="ECO:0007669"/>
    <property type="project" value="UniProtKB-SubCell"/>
</dbReference>
<dbReference type="Gene3D" id="3.40.50.10330">
    <property type="entry name" value="Probable inorganic polyphosphate/atp-NAD kinase, domain 1"/>
    <property type="match status" value="1"/>
</dbReference>
<dbReference type="InterPro" id="IPR017437">
    <property type="entry name" value="ATP-NAD_kinase_PpnK-typ_C"/>
</dbReference>
<dbReference type="PANTHER" id="PTHR20275:SF0">
    <property type="entry name" value="NAD KINASE"/>
    <property type="match status" value="1"/>
</dbReference>
<dbReference type="InterPro" id="IPR002504">
    <property type="entry name" value="NADK"/>
</dbReference>
<dbReference type="EC" id="2.7.1.23" evidence="6"/>
<dbReference type="AlphaFoldDB" id="A0A662D6G0"/>
<keyword evidence="3 6" id="KW-0521">NADP</keyword>
<reference evidence="7 8" key="1">
    <citation type="submission" date="2018-06" db="EMBL/GenBank/DDBJ databases">
        <title>Extensive metabolic versatility and redundancy in microbially diverse, dynamic hydrothermal sediments.</title>
        <authorList>
            <person name="Dombrowski N."/>
            <person name="Teske A."/>
            <person name="Baker B.J."/>
        </authorList>
    </citation>
    <scope>NUCLEOTIDE SEQUENCE [LARGE SCALE GENOMIC DNA]</scope>
    <source>
        <strain evidence="7">B7_G13</strain>
    </source>
</reference>
<evidence type="ECO:0000256" key="4">
    <source>
        <dbReference type="ARBA" id="ARBA00023027"/>
    </source>
</evidence>
<protein>
    <recommendedName>
        <fullName evidence="6">NAD kinase</fullName>
        <ecNumber evidence="6">2.7.1.23</ecNumber>
    </recommendedName>
    <alternativeName>
        <fullName evidence="6">ATP-dependent NAD kinase</fullName>
    </alternativeName>
</protein>
<dbReference type="SUPFAM" id="SSF111331">
    <property type="entry name" value="NAD kinase/diacylglycerol kinase-like"/>
    <property type="match status" value="1"/>
</dbReference>
<evidence type="ECO:0000313" key="8">
    <source>
        <dbReference type="Proteomes" id="UP000277457"/>
    </source>
</evidence>
<dbReference type="InterPro" id="IPR016064">
    <property type="entry name" value="NAD/diacylglycerol_kinase_sf"/>
</dbReference>
<evidence type="ECO:0000313" key="7">
    <source>
        <dbReference type="EMBL" id="RLE08490.1"/>
    </source>
</evidence>
<evidence type="ECO:0000256" key="2">
    <source>
        <dbReference type="ARBA" id="ARBA00022777"/>
    </source>
</evidence>
<dbReference type="Pfam" id="PF20143">
    <property type="entry name" value="NAD_kinase_C"/>
    <property type="match status" value="1"/>
</dbReference>
<dbReference type="GO" id="GO:0005524">
    <property type="term" value="F:ATP binding"/>
    <property type="evidence" value="ECO:0007669"/>
    <property type="project" value="UniProtKB-KW"/>
</dbReference>
<keyword evidence="6" id="KW-0547">Nucleotide-binding</keyword>
<dbReference type="HAMAP" id="MF_00361">
    <property type="entry name" value="NAD_kinase"/>
    <property type="match status" value="1"/>
</dbReference>
<dbReference type="Pfam" id="PF01513">
    <property type="entry name" value="NAD_kinase"/>
    <property type="match status" value="1"/>
</dbReference>
<feature type="binding site" evidence="6">
    <location>
        <begin position="190"/>
        <end position="195"/>
    </location>
    <ligand>
        <name>NAD(+)</name>
        <dbReference type="ChEBI" id="CHEBI:57540"/>
    </ligand>
</feature>
<comment type="subcellular location">
    <subcellularLocation>
        <location evidence="6">Cytoplasm</location>
    </subcellularLocation>
</comment>
<feature type="binding site" evidence="6">
    <location>
        <position position="179"/>
    </location>
    <ligand>
        <name>NAD(+)</name>
        <dbReference type="ChEBI" id="CHEBI:57540"/>
    </ligand>
</feature>
<comment type="function">
    <text evidence="6">Involved in the regulation of the intracellular balance of NAD and NADP, and is a key enzyme in the biosynthesis of NADP. Catalyzes specifically the phosphorylation on 2'-hydroxyl of the adenosine moiety of NAD to yield NADP.</text>
</comment>
<accession>A0A662D6G0</accession>
<evidence type="ECO:0000256" key="6">
    <source>
        <dbReference type="HAMAP-Rule" id="MF_00361"/>
    </source>
</evidence>
<evidence type="ECO:0000256" key="3">
    <source>
        <dbReference type="ARBA" id="ARBA00022857"/>
    </source>
</evidence>
<keyword evidence="1 6" id="KW-0808">Transferase</keyword>
<dbReference type="GO" id="GO:0019674">
    <property type="term" value="P:NAD+ metabolic process"/>
    <property type="evidence" value="ECO:0007669"/>
    <property type="project" value="InterPro"/>
</dbReference>
<dbReference type="GO" id="GO:0046872">
    <property type="term" value="F:metal ion binding"/>
    <property type="evidence" value="ECO:0007669"/>
    <property type="project" value="UniProtKB-UniRule"/>
</dbReference>
<keyword evidence="4 6" id="KW-0520">NAD</keyword>
<dbReference type="GO" id="GO:0003951">
    <property type="term" value="F:NAD+ kinase activity"/>
    <property type="evidence" value="ECO:0007669"/>
    <property type="project" value="UniProtKB-UniRule"/>
</dbReference>
<dbReference type="PANTHER" id="PTHR20275">
    <property type="entry name" value="NAD KINASE"/>
    <property type="match status" value="1"/>
</dbReference>
<feature type="binding site" evidence="6">
    <location>
        <position position="80"/>
    </location>
    <ligand>
        <name>NAD(+)</name>
        <dbReference type="ChEBI" id="CHEBI:57540"/>
    </ligand>
</feature>
<feature type="binding site" evidence="6">
    <location>
        <begin position="75"/>
        <end position="76"/>
    </location>
    <ligand>
        <name>NAD(+)</name>
        <dbReference type="ChEBI" id="CHEBI:57540"/>
    </ligand>
</feature>
<dbReference type="InterPro" id="IPR017438">
    <property type="entry name" value="ATP-NAD_kinase_N"/>
</dbReference>
<dbReference type="Proteomes" id="UP000277457">
    <property type="component" value="Unassembled WGS sequence"/>
</dbReference>
<dbReference type="GO" id="GO:0006741">
    <property type="term" value="P:NADP+ biosynthetic process"/>
    <property type="evidence" value="ECO:0007669"/>
    <property type="project" value="UniProtKB-UniRule"/>
</dbReference>
<feature type="binding site" evidence="6">
    <location>
        <position position="160"/>
    </location>
    <ligand>
        <name>NAD(+)</name>
        <dbReference type="ChEBI" id="CHEBI:57540"/>
    </ligand>
</feature>
<proteinExistence type="inferred from homology"/>
<organism evidence="7 8">
    <name type="scientific">Aerophobetes bacterium</name>
    <dbReference type="NCBI Taxonomy" id="2030807"/>
    <lineage>
        <taxon>Bacteria</taxon>
        <taxon>Candidatus Aerophobota</taxon>
    </lineage>
</organism>
<comment type="caution">
    <text evidence="7">The sequence shown here is derived from an EMBL/GenBank/DDBJ whole genome shotgun (WGS) entry which is preliminary data.</text>
</comment>
<keyword evidence="6" id="KW-0067">ATP-binding</keyword>
<name>A0A662D6G0_UNCAE</name>
<dbReference type="GO" id="GO:0051287">
    <property type="term" value="F:NAD binding"/>
    <property type="evidence" value="ECO:0007669"/>
    <property type="project" value="UniProtKB-ARBA"/>
</dbReference>
<keyword evidence="6" id="KW-0963">Cytoplasm</keyword>
<feature type="binding site" evidence="6">
    <location>
        <begin position="149"/>
        <end position="150"/>
    </location>
    <ligand>
        <name>NAD(+)</name>
        <dbReference type="ChEBI" id="CHEBI:57540"/>
    </ligand>
</feature>
<gene>
    <name evidence="6" type="primary">nadK</name>
    <name evidence="7" type="ORF">DRZ78_01000</name>
</gene>
<comment type="cofactor">
    <cofactor evidence="6">
        <name>a divalent metal cation</name>
        <dbReference type="ChEBI" id="CHEBI:60240"/>
    </cofactor>
</comment>
<comment type="similarity">
    <text evidence="6">Belongs to the NAD kinase family.</text>
</comment>
<comment type="caution">
    <text evidence="6">Lacks conserved residue(s) required for the propagation of feature annotation.</text>
</comment>
<comment type="catalytic activity">
    <reaction evidence="5 6">
        <text>NAD(+) + ATP = ADP + NADP(+) + H(+)</text>
        <dbReference type="Rhea" id="RHEA:18629"/>
        <dbReference type="ChEBI" id="CHEBI:15378"/>
        <dbReference type="ChEBI" id="CHEBI:30616"/>
        <dbReference type="ChEBI" id="CHEBI:57540"/>
        <dbReference type="ChEBI" id="CHEBI:58349"/>
        <dbReference type="ChEBI" id="CHEBI:456216"/>
        <dbReference type="EC" id="2.7.1.23"/>
    </reaction>
</comment>
<keyword evidence="2 6" id="KW-0418">Kinase</keyword>